<dbReference type="EC" id="2.7.13.3" evidence="3"/>
<keyword evidence="8" id="KW-0472">Membrane</keyword>
<comment type="subcellular location">
    <subcellularLocation>
        <location evidence="2">Membrane</location>
    </subcellularLocation>
</comment>
<feature type="transmembrane region" description="Helical" evidence="8">
    <location>
        <begin position="12"/>
        <end position="34"/>
    </location>
</feature>
<dbReference type="PRINTS" id="PR00344">
    <property type="entry name" value="BCTRLSENSOR"/>
</dbReference>
<comment type="catalytic activity">
    <reaction evidence="1">
        <text>ATP + protein L-histidine = ADP + protein N-phospho-L-histidine.</text>
        <dbReference type="EC" id="2.7.13.3"/>
    </reaction>
</comment>
<evidence type="ECO:0000313" key="10">
    <source>
        <dbReference type="EMBL" id="HIS46031.1"/>
    </source>
</evidence>
<evidence type="ECO:0000256" key="6">
    <source>
        <dbReference type="ARBA" id="ARBA00022777"/>
    </source>
</evidence>
<evidence type="ECO:0000256" key="4">
    <source>
        <dbReference type="ARBA" id="ARBA00022553"/>
    </source>
</evidence>
<evidence type="ECO:0000256" key="1">
    <source>
        <dbReference type="ARBA" id="ARBA00000085"/>
    </source>
</evidence>
<dbReference type="InterPro" id="IPR036890">
    <property type="entry name" value="HATPase_C_sf"/>
</dbReference>
<dbReference type="SUPFAM" id="SSF47384">
    <property type="entry name" value="Homodimeric domain of signal transducing histidine kinase"/>
    <property type="match status" value="1"/>
</dbReference>
<dbReference type="InterPro" id="IPR036097">
    <property type="entry name" value="HisK_dim/P_sf"/>
</dbReference>
<dbReference type="SUPFAM" id="SSF55874">
    <property type="entry name" value="ATPase domain of HSP90 chaperone/DNA topoisomerase II/histidine kinase"/>
    <property type="match status" value="1"/>
</dbReference>
<feature type="domain" description="Histidine kinase" evidence="9">
    <location>
        <begin position="244"/>
        <end position="463"/>
    </location>
</feature>
<evidence type="ECO:0000256" key="5">
    <source>
        <dbReference type="ARBA" id="ARBA00022679"/>
    </source>
</evidence>
<feature type="transmembrane region" description="Helical" evidence="8">
    <location>
        <begin position="158"/>
        <end position="178"/>
    </location>
</feature>
<name>A0A9D1F260_9FIRM</name>
<dbReference type="Pfam" id="PF00512">
    <property type="entry name" value="HisKA"/>
    <property type="match status" value="1"/>
</dbReference>
<dbReference type="SMART" id="SM00388">
    <property type="entry name" value="HisKA"/>
    <property type="match status" value="1"/>
</dbReference>
<gene>
    <name evidence="10" type="ORF">IAB46_00430</name>
</gene>
<evidence type="ECO:0000256" key="8">
    <source>
        <dbReference type="SAM" id="Phobius"/>
    </source>
</evidence>
<dbReference type="GO" id="GO:0005886">
    <property type="term" value="C:plasma membrane"/>
    <property type="evidence" value="ECO:0007669"/>
    <property type="project" value="TreeGrafter"/>
</dbReference>
<evidence type="ECO:0000256" key="3">
    <source>
        <dbReference type="ARBA" id="ARBA00012438"/>
    </source>
</evidence>
<dbReference type="InterPro" id="IPR003594">
    <property type="entry name" value="HATPase_dom"/>
</dbReference>
<dbReference type="GO" id="GO:0000155">
    <property type="term" value="F:phosphorelay sensor kinase activity"/>
    <property type="evidence" value="ECO:0007669"/>
    <property type="project" value="InterPro"/>
</dbReference>
<dbReference type="InterPro" id="IPR005467">
    <property type="entry name" value="His_kinase_dom"/>
</dbReference>
<dbReference type="PANTHER" id="PTHR45453:SF1">
    <property type="entry name" value="PHOSPHATE REGULON SENSOR PROTEIN PHOR"/>
    <property type="match status" value="1"/>
</dbReference>
<reference evidence="10" key="2">
    <citation type="journal article" date="2021" name="PeerJ">
        <title>Extensive microbial diversity within the chicken gut microbiome revealed by metagenomics and culture.</title>
        <authorList>
            <person name="Gilroy R."/>
            <person name="Ravi A."/>
            <person name="Getino M."/>
            <person name="Pursley I."/>
            <person name="Horton D.L."/>
            <person name="Alikhan N.F."/>
            <person name="Baker D."/>
            <person name="Gharbi K."/>
            <person name="Hall N."/>
            <person name="Watson M."/>
            <person name="Adriaenssens E.M."/>
            <person name="Foster-Nyarko E."/>
            <person name="Jarju S."/>
            <person name="Secka A."/>
            <person name="Antonio M."/>
            <person name="Oren A."/>
            <person name="Chaudhuri R.R."/>
            <person name="La Ragione R."/>
            <person name="Hildebrand F."/>
            <person name="Pallen M.J."/>
        </authorList>
    </citation>
    <scope>NUCLEOTIDE SEQUENCE</scope>
    <source>
        <strain evidence="10">CHK178-757</strain>
    </source>
</reference>
<keyword evidence="5" id="KW-0808">Transferase</keyword>
<evidence type="ECO:0000256" key="7">
    <source>
        <dbReference type="ARBA" id="ARBA00023012"/>
    </source>
</evidence>
<reference evidence="10" key="1">
    <citation type="submission" date="2020-10" db="EMBL/GenBank/DDBJ databases">
        <authorList>
            <person name="Gilroy R."/>
        </authorList>
    </citation>
    <scope>NUCLEOTIDE SEQUENCE</scope>
    <source>
        <strain evidence="10">CHK178-757</strain>
    </source>
</reference>
<keyword evidence="4" id="KW-0597">Phosphoprotein</keyword>
<evidence type="ECO:0000256" key="2">
    <source>
        <dbReference type="ARBA" id="ARBA00004370"/>
    </source>
</evidence>
<dbReference type="CDD" id="cd00082">
    <property type="entry name" value="HisKA"/>
    <property type="match status" value="1"/>
</dbReference>
<dbReference type="AlphaFoldDB" id="A0A9D1F260"/>
<dbReference type="InterPro" id="IPR050351">
    <property type="entry name" value="BphY/WalK/GraS-like"/>
</dbReference>
<protein>
    <recommendedName>
        <fullName evidence="3">histidine kinase</fullName>
        <ecNumber evidence="3">2.7.13.3</ecNumber>
    </recommendedName>
</protein>
<organism evidence="10 11">
    <name type="scientific">Candidatus Scybalocola faecigallinarum</name>
    <dbReference type="NCBI Taxonomy" id="2840941"/>
    <lineage>
        <taxon>Bacteria</taxon>
        <taxon>Bacillati</taxon>
        <taxon>Bacillota</taxon>
        <taxon>Clostridia</taxon>
        <taxon>Lachnospirales</taxon>
        <taxon>Lachnospiraceae</taxon>
        <taxon>Lachnospiraceae incertae sedis</taxon>
        <taxon>Candidatus Scybalocola (ex Gilroy et al. 2021)</taxon>
    </lineage>
</organism>
<dbReference type="Pfam" id="PF02518">
    <property type="entry name" value="HATPase_c"/>
    <property type="match status" value="1"/>
</dbReference>
<keyword evidence="8" id="KW-1133">Transmembrane helix</keyword>
<dbReference type="EMBL" id="DVIT01000002">
    <property type="protein sequence ID" value="HIS46031.1"/>
    <property type="molecule type" value="Genomic_DNA"/>
</dbReference>
<dbReference type="GO" id="GO:0004721">
    <property type="term" value="F:phosphoprotein phosphatase activity"/>
    <property type="evidence" value="ECO:0007669"/>
    <property type="project" value="TreeGrafter"/>
</dbReference>
<dbReference type="InterPro" id="IPR003661">
    <property type="entry name" value="HisK_dim/P_dom"/>
</dbReference>
<dbReference type="SMART" id="SM00387">
    <property type="entry name" value="HATPase_c"/>
    <property type="match status" value="1"/>
</dbReference>
<dbReference type="GO" id="GO:0016036">
    <property type="term" value="P:cellular response to phosphate starvation"/>
    <property type="evidence" value="ECO:0007669"/>
    <property type="project" value="TreeGrafter"/>
</dbReference>
<comment type="caution">
    <text evidence="10">The sequence shown here is derived from an EMBL/GenBank/DDBJ whole genome shotgun (WGS) entry which is preliminary data.</text>
</comment>
<dbReference type="PANTHER" id="PTHR45453">
    <property type="entry name" value="PHOSPHATE REGULON SENSOR PROTEIN PHOR"/>
    <property type="match status" value="1"/>
</dbReference>
<evidence type="ECO:0000259" key="9">
    <source>
        <dbReference type="PROSITE" id="PS50109"/>
    </source>
</evidence>
<dbReference type="PROSITE" id="PS50109">
    <property type="entry name" value="HIS_KIN"/>
    <property type="match status" value="1"/>
</dbReference>
<keyword evidence="6 10" id="KW-0418">Kinase</keyword>
<keyword evidence="8" id="KW-0812">Transmembrane</keyword>
<sequence length="471" mass="52681">MHSITKLIRRFAAILFISTLLILILNIVLFFIFASRQTGAGVPWSLAQSVALGLTKEADGYVLSDAAQKSLDQENVWAIYIDNETMSVVWHTNDLPEEIPKTYTIGEISALTRGYLKDYPTFTAGTDEGLVVVGYPKDRYWKHLYPVWDLDTIKNAPMIFLSVLGINVTAIFLIYVAANSGLLRQIRPIAEGIAALPTQQPVYVRERGLLSDLARDLNETAEILQAQKVDLRKKEMARANWISGVSHDIRTPLSMVLGYAAQMEEDPCLSEEIRKKASMIRRQSLKMKNLIRDLNLASKLEYHMQPMSVEPVSLRGLARQCAADFINSDLEEKYPLQWQDHNPEASGMIHGDKSLLLRAVNNVLNNVLTHNPDGCHVTMAVGAEKEGYYIMVEDDGKGISEEMLEKLRKTPHYMFSDSAVGEARHGLGLLIVRQIIRVHEGRVTFDHGSQGGFCVKMYFPGGKGSGEALYV</sequence>
<proteinExistence type="predicted"/>
<dbReference type="Proteomes" id="UP000823927">
    <property type="component" value="Unassembled WGS sequence"/>
</dbReference>
<keyword evidence="7" id="KW-0902">Two-component regulatory system</keyword>
<dbReference type="Gene3D" id="3.30.565.10">
    <property type="entry name" value="Histidine kinase-like ATPase, C-terminal domain"/>
    <property type="match status" value="1"/>
</dbReference>
<dbReference type="InterPro" id="IPR004358">
    <property type="entry name" value="Sig_transdc_His_kin-like_C"/>
</dbReference>
<evidence type="ECO:0000313" key="11">
    <source>
        <dbReference type="Proteomes" id="UP000823927"/>
    </source>
</evidence>
<accession>A0A9D1F260</accession>
<dbReference type="Gene3D" id="1.10.287.130">
    <property type="match status" value="1"/>
</dbReference>